<dbReference type="Proteomes" id="UP000050901">
    <property type="component" value="Unassembled WGS sequence"/>
</dbReference>
<dbReference type="Gene3D" id="3.40.390.10">
    <property type="entry name" value="Collagenase (Catalytic Domain)"/>
    <property type="match status" value="1"/>
</dbReference>
<feature type="compositionally biased region" description="Low complexity" evidence="1">
    <location>
        <begin position="614"/>
        <end position="626"/>
    </location>
</feature>
<dbReference type="GO" id="GO:0008237">
    <property type="term" value="F:metallopeptidase activity"/>
    <property type="evidence" value="ECO:0007669"/>
    <property type="project" value="InterPro"/>
</dbReference>
<name>A0A0R1P0Z7_LIMMU</name>
<sequence length="903" mass="103800">MAEELTNPLTSLLKHKYGISSPSTTLRFTEKDTLITKWRKTAQFIFKNGDWSDQDYKDAILTYYAEHPAPGEYVEDRDPYVYKQGERSNLHFVEDHIERIKNTVARDTKGKSTPEDMEIYKVGFRGNGAPEYFVIDQANHLTSKQGESYHFRNDPSVGSWKLGNANLTIGYAKLHNDVLAEFDKRNDFATDKEKATVRALVGKRLAMLAKPQYAKEFPSWFQTTKFGDWTHEEYLARTEQDPRFDDKNRRVYVQKTPLGQITHSLSEDRWRDARISNQAISFLNDYLNDTYNVVIEQRYERDLDKQTHARAWEQKKQINKETQAMMDQTQLKKYFSSVELDNDVDLELYKQLSPEMMNLLELLPAGDDKPILRLRKLGNYKAQGMYVPSKNTLVVDFRRPGEIYQGMAKDAGSAGYTSFIHEYGHYLDRHLKPGEKPLSLQPEFRKILQAYQRNVDEKFQDTPLAKKKSYFTTPTEVFARAFELYTHQAGLQSNLIGTSKSYHALEYRCFDMATYQEVKAYFDKLPGFETLAKDLNQDITRDLDLKPEAEPKQMAEAKSEAVKPKEKAEEKQPASQPAAKEAPEPQEEAEGKSTEAKPKAKADEKKPAKESEQSADAAPQPTAQAQNKTDAVKPEAGHSDQLDLFAPKAPAAKEAVPSDPRHNSEELKNYDRLKEFAVDILEKWTKTPERLEKLIDATGSRLLENNPNRVIEFDQWQTDRLPRLVSGYELSKAGVNVSKYEVQTVQGFAKEPLQAWESTRLYNLDNLMEQAKQRDTLGDYQRLKTVEDHNRQKELAELPSKVLSQKLEQSGIPDPNDQSLKPVVRMVARITRHELTDALTNKKQAPFKFTPEERELLKQTSPEKMKGIYLSSTKSTQTFYNRIAKKPSLAPKQNINKPKGKER</sequence>
<gene>
    <name evidence="2" type="ORF">FC47_GL000191</name>
</gene>
<dbReference type="EMBL" id="AZEQ01000010">
    <property type="protein sequence ID" value="KRL25660.1"/>
    <property type="molecule type" value="Genomic_DNA"/>
</dbReference>
<protein>
    <recommendedName>
        <fullName evidence="4">Large polyvalent protein-associated domain-containing protein</fullName>
    </recommendedName>
</protein>
<reference evidence="2 3" key="1">
    <citation type="journal article" date="2015" name="Genome Announc.">
        <title>Expanding the biotechnology potential of lactobacilli through comparative genomics of 213 strains and associated genera.</title>
        <authorList>
            <person name="Sun Z."/>
            <person name="Harris H.M."/>
            <person name="McCann A."/>
            <person name="Guo C."/>
            <person name="Argimon S."/>
            <person name="Zhang W."/>
            <person name="Yang X."/>
            <person name="Jeffery I.B."/>
            <person name="Cooney J.C."/>
            <person name="Kagawa T.F."/>
            <person name="Liu W."/>
            <person name="Song Y."/>
            <person name="Salvetti E."/>
            <person name="Wrobel A."/>
            <person name="Rasinkangas P."/>
            <person name="Parkhill J."/>
            <person name="Rea M.C."/>
            <person name="O'Sullivan O."/>
            <person name="Ritari J."/>
            <person name="Douillard F.P."/>
            <person name="Paul Ross R."/>
            <person name="Yang R."/>
            <person name="Briner A.E."/>
            <person name="Felis G.E."/>
            <person name="de Vos W.M."/>
            <person name="Barrangou R."/>
            <person name="Klaenhammer T.R."/>
            <person name="Caufield P.W."/>
            <person name="Cui Y."/>
            <person name="Zhang H."/>
            <person name="O'Toole P.W."/>
        </authorList>
    </citation>
    <scope>NUCLEOTIDE SEQUENCE [LARGE SCALE GENOMIC DNA]</scope>
    <source>
        <strain evidence="2 3">DSM 13345</strain>
    </source>
</reference>
<evidence type="ECO:0000313" key="2">
    <source>
        <dbReference type="EMBL" id="KRL25660.1"/>
    </source>
</evidence>
<evidence type="ECO:0000256" key="1">
    <source>
        <dbReference type="SAM" id="MobiDB-lite"/>
    </source>
</evidence>
<dbReference type="RefSeq" id="WP_056968315.1">
    <property type="nucleotide sequence ID" value="NZ_AZEQ01000010.1"/>
</dbReference>
<comment type="caution">
    <text evidence="2">The sequence shown here is derived from an EMBL/GenBank/DDBJ whole genome shotgun (WGS) entry which is preliminary data.</text>
</comment>
<feature type="region of interest" description="Disordered" evidence="1">
    <location>
        <begin position="546"/>
        <end position="638"/>
    </location>
</feature>
<feature type="region of interest" description="Disordered" evidence="1">
    <location>
        <begin position="884"/>
        <end position="903"/>
    </location>
</feature>
<proteinExistence type="predicted"/>
<feature type="compositionally biased region" description="Basic and acidic residues" evidence="1">
    <location>
        <begin position="546"/>
        <end position="572"/>
    </location>
</feature>
<accession>A0A0R1P0Z7</accession>
<organism evidence="2 3">
    <name type="scientific">Limosilactobacillus mucosae DSM 13345</name>
    <dbReference type="NCBI Taxonomy" id="1423771"/>
    <lineage>
        <taxon>Bacteria</taxon>
        <taxon>Bacillati</taxon>
        <taxon>Bacillota</taxon>
        <taxon>Bacilli</taxon>
        <taxon>Lactobacillales</taxon>
        <taxon>Lactobacillaceae</taxon>
        <taxon>Limosilactobacillus</taxon>
    </lineage>
</organism>
<dbReference type="InterPro" id="IPR024079">
    <property type="entry name" value="MetalloPept_cat_dom_sf"/>
</dbReference>
<feature type="compositionally biased region" description="Basic and acidic residues" evidence="1">
    <location>
        <begin position="589"/>
        <end position="612"/>
    </location>
</feature>
<evidence type="ECO:0000313" key="3">
    <source>
        <dbReference type="Proteomes" id="UP000050901"/>
    </source>
</evidence>
<dbReference type="PATRIC" id="fig|1423771.3.peg.192"/>
<dbReference type="AlphaFoldDB" id="A0A0R1P0Z7"/>
<evidence type="ECO:0008006" key="4">
    <source>
        <dbReference type="Google" id="ProtNLM"/>
    </source>
</evidence>